<dbReference type="PANTHER" id="PTHR43649:SF12">
    <property type="entry name" value="DIACETYLCHITOBIOSE BINDING PROTEIN DASA"/>
    <property type="match status" value="1"/>
</dbReference>
<sequence length="568" mass="62571">MKLKVFSILALAATIALSGCSANNSGSGNATEPAEPAKTETPAAVTETPAAPVDLTWFSTVGGWNPPQWTTEPGTVMGEQTKKTGLTFTYNIPAQDGDTKLNLMMVSSSDSFPDVITTVGPDMGKKLVEAGKVWELEEFLTKYDPESHLLKDFPADVKEQMVKHYGGWYAIGSHMTSDDTREVYPPSSDYFADVTKYADNKGVVVNANILKEAGIELSDLKTEDGVLAALKKVKDMKLTVDGQPVIPLQIHGKNYHGETLQYLHRSFGAMPIDKDGKFRNIYMSPENKHAIQFLFKAAKGGYFDPGQMTTDDTAIDANLLSKRVFMFIGGTNRAKYDQLDFWVSPGAILSSEGTKPVFPFWSEPGRGWMQTHISKSTKEPEKLAKWLSYVTSAEGMTLNHFGIEGVHYTKDDKGLITRTDEGIQAQQDSTKTAVGIFWQFENIAFFENVQPAPTKREGAGGLIEMEAKTAYARSPEVVRYDASVLSLPGDFYAPGSKNATIRDQIQQFYEAQVAKMVLAKDEAAFNKLYDEFVTKMKQLKVDELDAALNAELQKKLQEMGVTVKGVNS</sequence>
<protein>
    <submittedName>
        <fullName evidence="3">Putative aldouronate transport system substrate-binding protein</fullName>
    </submittedName>
</protein>
<proteinExistence type="predicted"/>
<organism evidence="3 4">
    <name type="scientific">Paenibacillus prosopidis</name>
    <dbReference type="NCBI Taxonomy" id="630520"/>
    <lineage>
        <taxon>Bacteria</taxon>
        <taxon>Bacillati</taxon>
        <taxon>Bacillota</taxon>
        <taxon>Bacilli</taxon>
        <taxon>Bacillales</taxon>
        <taxon>Paenibacillaceae</taxon>
        <taxon>Paenibacillus</taxon>
    </lineage>
</organism>
<evidence type="ECO:0000313" key="4">
    <source>
        <dbReference type="Proteomes" id="UP000252415"/>
    </source>
</evidence>
<dbReference type="InterPro" id="IPR050490">
    <property type="entry name" value="Bact_solute-bd_prot1"/>
</dbReference>
<dbReference type="SUPFAM" id="SSF53850">
    <property type="entry name" value="Periplasmic binding protein-like II"/>
    <property type="match status" value="1"/>
</dbReference>
<dbReference type="AlphaFoldDB" id="A0A368W5F4"/>
<dbReference type="Proteomes" id="UP000252415">
    <property type="component" value="Unassembled WGS sequence"/>
</dbReference>
<keyword evidence="4" id="KW-1185">Reference proteome</keyword>
<gene>
    <name evidence="3" type="ORF">DFP97_104319</name>
</gene>
<evidence type="ECO:0000313" key="3">
    <source>
        <dbReference type="EMBL" id="RCW49661.1"/>
    </source>
</evidence>
<dbReference type="PROSITE" id="PS51257">
    <property type="entry name" value="PROKAR_LIPOPROTEIN"/>
    <property type="match status" value="1"/>
</dbReference>
<dbReference type="RefSeq" id="WP_114379554.1">
    <property type="nucleotide sequence ID" value="NZ_QPJD01000004.1"/>
</dbReference>
<feature type="chain" id="PRO_5038406502" evidence="2">
    <location>
        <begin position="19"/>
        <end position="568"/>
    </location>
</feature>
<evidence type="ECO:0000256" key="1">
    <source>
        <dbReference type="SAM" id="MobiDB-lite"/>
    </source>
</evidence>
<accession>A0A368W5F4</accession>
<dbReference type="Gene3D" id="3.40.190.10">
    <property type="entry name" value="Periplasmic binding protein-like II"/>
    <property type="match status" value="2"/>
</dbReference>
<feature type="signal peptide" evidence="2">
    <location>
        <begin position="1"/>
        <end position="18"/>
    </location>
</feature>
<dbReference type="PANTHER" id="PTHR43649">
    <property type="entry name" value="ARABINOSE-BINDING PROTEIN-RELATED"/>
    <property type="match status" value="1"/>
</dbReference>
<keyword evidence="2" id="KW-0732">Signal</keyword>
<comment type="caution">
    <text evidence="3">The sequence shown here is derived from an EMBL/GenBank/DDBJ whole genome shotgun (WGS) entry which is preliminary data.</text>
</comment>
<feature type="region of interest" description="Disordered" evidence="1">
    <location>
        <begin position="22"/>
        <end position="44"/>
    </location>
</feature>
<evidence type="ECO:0000256" key="2">
    <source>
        <dbReference type="SAM" id="SignalP"/>
    </source>
</evidence>
<name>A0A368W5F4_9BACL</name>
<dbReference type="OrthoDB" id="9787283at2"/>
<dbReference type="EMBL" id="QPJD01000004">
    <property type="protein sequence ID" value="RCW49661.1"/>
    <property type="molecule type" value="Genomic_DNA"/>
</dbReference>
<reference evidence="3 4" key="1">
    <citation type="submission" date="2018-07" db="EMBL/GenBank/DDBJ databases">
        <title>Genomic Encyclopedia of Type Strains, Phase III (KMG-III): the genomes of soil and plant-associated and newly described type strains.</title>
        <authorList>
            <person name="Whitman W."/>
        </authorList>
    </citation>
    <scope>NUCLEOTIDE SEQUENCE [LARGE SCALE GENOMIC DNA]</scope>
    <source>
        <strain evidence="3 4">CECT 7506</strain>
    </source>
</reference>